<dbReference type="EMBL" id="KV070236">
    <property type="protein sequence ID" value="KZV06647.1"/>
    <property type="molecule type" value="Genomic_DNA"/>
</dbReference>
<keyword evidence="2" id="KW-1185">Reference proteome</keyword>
<organism evidence="1 2">
    <name type="scientific">Dorcoceras hygrometricum</name>
    <dbReference type="NCBI Taxonomy" id="472368"/>
    <lineage>
        <taxon>Eukaryota</taxon>
        <taxon>Viridiplantae</taxon>
        <taxon>Streptophyta</taxon>
        <taxon>Embryophyta</taxon>
        <taxon>Tracheophyta</taxon>
        <taxon>Spermatophyta</taxon>
        <taxon>Magnoliopsida</taxon>
        <taxon>eudicotyledons</taxon>
        <taxon>Gunneridae</taxon>
        <taxon>Pentapetalae</taxon>
        <taxon>asterids</taxon>
        <taxon>lamiids</taxon>
        <taxon>Lamiales</taxon>
        <taxon>Gesneriaceae</taxon>
        <taxon>Didymocarpoideae</taxon>
        <taxon>Trichosporeae</taxon>
        <taxon>Loxocarpinae</taxon>
        <taxon>Dorcoceras</taxon>
    </lineage>
</organism>
<dbReference type="Proteomes" id="UP000250235">
    <property type="component" value="Unassembled WGS sequence"/>
</dbReference>
<accession>A0A2Z6ZUX0</accession>
<dbReference type="AlphaFoldDB" id="A0A2Z6ZUX0"/>
<gene>
    <name evidence="1" type="ORF">F511_45871</name>
</gene>
<reference evidence="1 2" key="1">
    <citation type="journal article" date="2015" name="Proc. Natl. Acad. Sci. U.S.A.">
        <title>The resurrection genome of Boea hygrometrica: A blueprint for survival of dehydration.</title>
        <authorList>
            <person name="Xiao L."/>
            <person name="Yang G."/>
            <person name="Zhang L."/>
            <person name="Yang X."/>
            <person name="Zhao S."/>
            <person name="Ji Z."/>
            <person name="Zhou Q."/>
            <person name="Hu M."/>
            <person name="Wang Y."/>
            <person name="Chen M."/>
            <person name="Xu Y."/>
            <person name="Jin H."/>
            <person name="Xiao X."/>
            <person name="Hu G."/>
            <person name="Bao F."/>
            <person name="Hu Y."/>
            <person name="Wan P."/>
            <person name="Li L."/>
            <person name="Deng X."/>
            <person name="Kuang T."/>
            <person name="Xiang C."/>
            <person name="Zhu J.K."/>
            <person name="Oliver M.J."/>
            <person name="He Y."/>
        </authorList>
    </citation>
    <scope>NUCLEOTIDE SEQUENCE [LARGE SCALE GENOMIC DNA]</scope>
    <source>
        <strain evidence="2">cv. XS01</strain>
    </source>
</reference>
<evidence type="ECO:0000313" key="1">
    <source>
        <dbReference type="EMBL" id="KZV06647.1"/>
    </source>
</evidence>
<evidence type="ECO:0000313" key="2">
    <source>
        <dbReference type="Proteomes" id="UP000250235"/>
    </source>
</evidence>
<proteinExistence type="predicted"/>
<sequence>MAHWLRSITTQAARPRQACCRSFAQQIAQRCLQRPAIIAQQIAHGPLANVNHRPPFVGATACAINCYWSASMREGEGAAAHGGGCGQFTKFFDSI</sequence>
<protein>
    <submittedName>
        <fullName evidence="1">Uncharacterized protein</fullName>
    </submittedName>
</protein>
<name>A0A2Z6ZUX0_9LAMI</name>